<dbReference type="InterPro" id="IPR011009">
    <property type="entry name" value="Kinase-like_dom_sf"/>
</dbReference>
<dbReference type="GO" id="GO:0005634">
    <property type="term" value="C:nucleus"/>
    <property type="evidence" value="ECO:0007669"/>
    <property type="project" value="UniProtKB-SubCell"/>
</dbReference>
<reference evidence="31" key="1">
    <citation type="submission" date="2016-05" db="EMBL/GenBank/DDBJ databases">
        <title>Comparative genomics of biotechnologically important yeasts.</title>
        <authorList>
            <consortium name="DOE Joint Genome Institute"/>
            <person name="Riley R."/>
            <person name="Haridas S."/>
            <person name="Wolfe K.H."/>
            <person name="Lopes M.R."/>
            <person name="Hittinger C.T."/>
            <person name="Goker M."/>
            <person name="Salamov A."/>
            <person name="Wisecaver J."/>
            <person name="Long T.M."/>
            <person name="Aerts A.L."/>
            <person name="Barry K."/>
            <person name="Choi C."/>
            <person name="Clum A."/>
            <person name="Coughlan A.Y."/>
            <person name="Deshpande S."/>
            <person name="Douglass A.P."/>
            <person name="Hanson S.J."/>
            <person name="Klenk H.-P."/>
            <person name="Labutti K."/>
            <person name="Lapidus A."/>
            <person name="Lindquist E."/>
            <person name="Lipzen A."/>
            <person name="Meier-Kolthoff J.P."/>
            <person name="Ohm R.A."/>
            <person name="Otillar R.P."/>
            <person name="Pangilinan J."/>
            <person name="Peng Y."/>
            <person name="Rokas A."/>
            <person name="Rosa C.A."/>
            <person name="Scheuner C."/>
            <person name="Sibirny A.A."/>
            <person name="Slot J.C."/>
            <person name="Stielow J.B."/>
            <person name="Sun H."/>
            <person name="Kurtzman C.P."/>
            <person name="Blackwell M."/>
            <person name="Grigoriev I.V."/>
            <person name="Jeffries T.W."/>
        </authorList>
    </citation>
    <scope>NUCLEOTIDE SEQUENCE [LARGE SCALE GENOMIC DNA]</scope>
    <source>
        <strain evidence="31">NRRL Y-17324</strain>
    </source>
</reference>
<dbReference type="PANTHER" id="PTHR12209">
    <property type="entry name" value="NON-SPECIFIC SERINE/THREONINE PROTEIN KINASE"/>
    <property type="match status" value="1"/>
</dbReference>
<evidence type="ECO:0000259" key="29">
    <source>
        <dbReference type="PROSITE" id="PS50011"/>
    </source>
</evidence>
<feature type="domain" description="Protein kinase" evidence="29">
    <location>
        <begin position="15"/>
        <end position="262"/>
    </location>
</feature>
<organism evidence="30 31">
    <name type="scientific">Suhomyces tanzawaensis NRRL Y-17324</name>
    <dbReference type="NCBI Taxonomy" id="984487"/>
    <lineage>
        <taxon>Eukaryota</taxon>
        <taxon>Fungi</taxon>
        <taxon>Dikarya</taxon>
        <taxon>Ascomycota</taxon>
        <taxon>Saccharomycotina</taxon>
        <taxon>Pichiomycetes</taxon>
        <taxon>Debaryomycetaceae</taxon>
        <taxon>Suhomyces</taxon>
    </lineage>
</organism>
<keyword evidence="11" id="KW-0963">Cytoplasm</keyword>
<evidence type="ECO:0000256" key="15">
    <source>
        <dbReference type="ARBA" id="ARBA00022694"/>
    </source>
</evidence>
<gene>
    <name evidence="30" type="ORF">CANTADRAFT_91010</name>
</gene>
<dbReference type="Pfam" id="PF01163">
    <property type="entry name" value="RIO1"/>
    <property type="match status" value="1"/>
</dbReference>
<dbReference type="EMBL" id="KV453913">
    <property type="protein sequence ID" value="ODV78708.1"/>
    <property type="molecule type" value="Genomic_DNA"/>
</dbReference>
<name>A0A1E4SGS8_9ASCO</name>
<comment type="subunit">
    <text evidence="6">Component of the EKC/KEOPS complex composed of at least BUD32, CGI121, GON7, KAE1 and PCC1; the whole complex dimerizes.</text>
</comment>
<dbReference type="STRING" id="984487.A0A1E4SGS8"/>
<dbReference type="GO" id="GO:0045944">
    <property type="term" value="P:positive regulation of transcription by RNA polymerase II"/>
    <property type="evidence" value="ECO:0007669"/>
    <property type="project" value="EnsemblFungi"/>
</dbReference>
<dbReference type="GO" id="GO:0016887">
    <property type="term" value="F:ATP hydrolysis activity"/>
    <property type="evidence" value="ECO:0007669"/>
    <property type="project" value="EnsemblFungi"/>
</dbReference>
<evidence type="ECO:0000256" key="16">
    <source>
        <dbReference type="ARBA" id="ARBA00022741"/>
    </source>
</evidence>
<dbReference type="EC" id="2.7.11.1" evidence="7"/>
<dbReference type="GO" id="GO:0005829">
    <property type="term" value="C:cytosol"/>
    <property type="evidence" value="ECO:0007669"/>
    <property type="project" value="TreeGrafter"/>
</dbReference>
<evidence type="ECO:0000256" key="27">
    <source>
        <dbReference type="ARBA" id="ARBA00047899"/>
    </source>
</evidence>
<evidence type="ECO:0000256" key="4">
    <source>
        <dbReference type="ARBA" id="ARBA00004574"/>
    </source>
</evidence>
<keyword evidence="31" id="KW-1185">Reference proteome</keyword>
<evidence type="ECO:0000256" key="17">
    <source>
        <dbReference type="ARBA" id="ARBA00022777"/>
    </source>
</evidence>
<dbReference type="InterPro" id="IPR008266">
    <property type="entry name" value="Tyr_kinase_AS"/>
</dbReference>
<keyword evidence="22" id="KW-0010">Activator</keyword>
<dbReference type="RefSeq" id="XP_020063830.1">
    <property type="nucleotide sequence ID" value="XM_020211760.1"/>
</dbReference>
<dbReference type="PROSITE" id="PS00109">
    <property type="entry name" value="PROTEIN_KINASE_TYR"/>
    <property type="match status" value="1"/>
</dbReference>
<proteinExistence type="inferred from homology"/>
<keyword evidence="20" id="KW-0779">Telomere</keyword>
<dbReference type="SUPFAM" id="SSF56112">
    <property type="entry name" value="Protein kinase-like (PK-like)"/>
    <property type="match status" value="1"/>
</dbReference>
<keyword evidence="12" id="KW-0723">Serine/threonine-protein kinase</keyword>
<evidence type="ECO:0000256" key="19">
    <source>
        <dbReference type="ARBA" id="ARBA00022840"/>
    </source>
</evidence>
<evidence type="ECO:0000256" key="1">
    <source>
        <dbReference type="ARBA" id="ARBA00003747"/>
    </source>
</evidence>
<evidence type="ECO:0000256" key="5">
    <source>
        <dbReference type="ARBA" id="ARBA00010630"/>
    </source>
</evidence>
<comment type="subcellular location">
    <subcellularLocation>
        <location evidence="4">Chromosome</location>
        <location evidence="4">Telomere</location>
    </subcellularLocation>
    <subcellularLocation>
        <location evidence="3">Cytoplasm</location>
    </subcellularLocation>
    <subcellularLocation>
        <location evidence="2">Nucleus</location>
    </subcellularLocation>
</comment>
<dbReference type="Proteomes" id="UP000094285">
    <property type="component" value="Unassembled WGS sequence"/>
</dbReference>
<evidence type="ECO:0000256" key="21">
    <source>
        <dbReference type="ARBA" id="ARBA00023015"/>
    </source>
</evidence>
<dbReference type="GO" id="GO:0000722">
    <property type="term" value="P:telomere maintenance via recombination"/>
    <property type="evidence" value="ECO:0007669"/>
    <property type="project" value="EnsemblFungi"/>
</dbReference>
<evidence type="ECO:0000313" key="30">
    <source>
        <dbReference type="EMBL" id="ODV78708.1"/>
    </source>
</evidence>
<dbReference type="InterPro" id="IPR000719">
    <property type="entry name" value="Prot_kinase_dom"/>
</dbReference>
<dbReference type="GO" id="GO:0004674">
    <property type="term" value="F:protein serine/threonine kinase activity"/>
    <property type="evidence" value="ECO:0007669"/>
    <property type="project" value="UniProtKB-KW"/>
</dbReference>
<keyword evidence="14" id="KW-0808">Transferase</keyword>
<keyword evidence="17 30" id="KW-0418">Kinase</keyword>
<evidence type="ECO:0000256" key="24">
    <source>
        <dbReference type="ARBA" id="ARBA00023242"/>
    </source>
</evidence>
<dbReference type="AlphaFoldDB" id="A0A1E4SGS8"/>
<dbReference type="GO" id="GO:0070525">
    <property type="term" value="P:tRNA threonylcarbamoyladenosine metabolic process"/>
    <property type="evidence" value="ECO:0007669"/>
    <property type="project" value="EnsemblFungi"/>
</dbReference>
<evidence type="ECO:0000256" key="12">
    <source>
        <dbReference type="ARBA" id="ARBA00022527"/>
    </source>
</evidence>
<keyword evidence="19" id="KW-0067">ATP-binding</keyword>
<evidence type="ECO:0000256" key="7">
    <source>
        <dbReference type="ARBA" id="ARBA00012513"/>
    </source>
</evidence>
<dbReference type="InterPro" id="IPR022495">
    <property type="entry name" value="Bud32"/>
</dbReference>
<dbReference type="NCBIfam" id="TIGR03724">
    <property type="entry name" value="arch_bud32"/>
    <property type="match status" value="1"/>
</dbReference>
<dbReference type="FunFam" id="1.10.510.10:FF:000745">
    <property type="entry name" value="Serine/threonine-protein kinase BUD32"/>
    <property type="match status" value="1"/>
</dbReference>
<evidence type="ECO:0000256" key="18">
    <source>
        <dbReference type="ARBA" id="ARBA00022801"/>
    </source>
</evidence>
<comment type="catalytic activity">
    <reaction evidence="28">
        <text>L-seryl-[protein] + ATP = O-phospho-L-seryl-[protein] + ADP + H(+)</text>
        <dbReference type="Rhea" id="RHEA:17989"/>
        <dbReference type="Rhea" id="RHEA-COMP:9863"/>
        <dbReference type="Rhea" id="RHEA-COMP:11604"/>
        <dbReference type="ChEBI" id="CHEBI:15378"/>
        <dbReference type="ChEBI" id="CHEBI:29999"/>
        <dbReference type="ChEBI" id="CHEBI:30616"/>
        <dbReference type="ChEBI" id="CHEBI:83421"/>
        <dbReference type="ChEBI" id="CHEBI:456216"/>
        <dbReference type="EC" id="2.7.11.1"/>
    </reaction>
</comment>
<keyword evidence="21" id="KW-0805">Transcription regulation</keyword>
<dbReference type="PANTHER" id="PTHR12209:SF0">
    <property type="entry name" value="EKC_KEOPS COMPLEX SUBUNIT TP53RK"/>
    <property type="match status" value="1"/>
</dbReference>
<sequence>MTDHIIQQVQVHLPNIPLEVVSQGAEALVFQTSVHPYYSKPCLPHQDKFIIKFRPRKPYRHPKIDAAITKNRTIGEVKFMAKLTKLGIKAPSVILADFPNGIIWMEYLGKKLPNGDVSSLKNWLWYYEKVLADESLCLGSEVQQACINVGLLIGKLHLNDMIHGDLTSSNILLEDSEPVLIDFGLSSYSGMAEDKAVDLYVLERAMLSTHSKYSDHYVKWLLQGYEQIHGSKEFRSGGKKLVETLRKLDEVRLRGRKRSMLG</sequence>
<keyword evidence="23" id="KW-0804">Transcription</keyword>
<evidence type="ECO:0000256" key="20">
    <source>
        <dbReference type="ARBA" id="ARBA00022895"/>
    </source>
</evidence>
<evidence type="ECO:0000256" key="6">
    <source>
        <dbReference type="ARBA" id="ARBA00011534"/>
    </source>
</evidence>
<evidence type="ECO:0000313" key="31">
    <source>
        <dbReference type="Proteomes" id="UP000094285"/>
    </source>
</evidence>
<evidence type="ECO:0000256" key="23">
    <source>
        <dbReference type="ARBA" id="ARBA00023163"/>
    </source>
</evidence>
<comment type="function">
    <text evidence="1">Component of the EKC/KEOPS complex that is required for the formation of a threonylcarbamoyl group on adenosine at position 37 (t(6)A37) in tRNAs that read codons beginning with adenine. The complex is probably involved in the transfer of the threonylcarbamoyl moiety of threonylcarbamoyl-AMP (TC-AMP) to the N6 group of A37. BUD32 has ATPase activity in the context of the EKC/KEOPS complex and likely plays a supporting role to the catalytic subunit KAE1. The EKC/KEOPS complex also promotes both telomere uncapping and telomere elongation. The complex is required for efficient recruitment of transcriptional coactivators.</text>
</comment>
<keyword evidence="10" id="KW-0158">Chromosome</keyword>
<evidence type="ECO:0000256" key="8">
    <source>
        <dbReference type="ARBA" id="ARBA00013948"/>
    </source>
</evidence>
<protein>
    <recommendedName>
        <fullName evidence="9">EKC/KEOPS complex subunit BUD32</fullName>
        <ecNumber evidence="7">2.7.11.1</ecNumber>
    </recommendedName>
    <alternativeName>
        <fullName evidence="25 26">Atypical Serine/threonine protein kinase BUD32</fullName>
    </alternativeName>
    <alternativeName>
        <fullName evidence="8">EKC/KEOPS complex subunit bud32</fullName>
    </alternativeName>
</protein>
<keyword evidence="15" id="KW-0819">tRNA processing</keyword>
<accession>A0A1E4SGS8</accession>
<evidence type="ECO:0000256" key="25">
    <source>
        <dbReference type="ARBA" id="ARBA00030980"/>
    </source>
</evidence>
<dbReference type="GeneID" id="30985896"/>
<keyword evidence="24" id="KW-0539">Nucleus</keyword>
<evidence type="ECO:0000256" key="2">
    <source>
        <dbReference type="ARBA" id="ARBA00004123"/>
    </source>
</evidence>
<keyword evidence="16" id="KW-0547">Nucleotide-binding</keyword>
<keyword evidence="13" id="KW-0597">Phosphoprotein</keyword>
<comment type="catalytic activity">
    <reaction evidence="27">
        <text>L-threonyl-[protein] + ATP = O-phospho-L-threonyl-[protein] + ADP + H(+)</text>
        <dbReference type="Rhea" id="RHEA:46608"/>
        <dbReference type="Rhea" id="RHEA-COMP:11060"/>
        <dbReference type="Rhea" id="RHEA-COMP:11605"/>
        <dbReference type="ChEBI" id="CHEBI:15378"/>
        <dbReference type="ChEBI" id="CHEBI:30013"/>
        <dbReference type="ChEBI" id="CHEBI:30616"/>
        <dbReference type="ChEBI" id="CHEBI:61977"/>
        <dbReference type="ChEBI" id="CHEBI:456216"/>
        <dbReference type="EC" id="2.7.11.1"/>
    </reaction>
</comment>
<dbReference type="Gene3D" id="1.10.510.10">
    <property type="entry name" value="Transferase(Phosphotransferase) domain 1"/>
    <property type="match status" value="1"/>
</dbReference>
<evidence type="ECO:0000256" key="10">
    <source>
        <dbReference type="ARBA" id="ARBA00022454"/>
    </source>
</evidence>
<dbReference type="GO" id="GO:0000781">
    <property type="term" value="C:chromosome, telomeric region"/>
    <property type="evidence" value="ECO:0007669"/>
    <property type="project" value="UniProtKB-SubCell"/>
</dbReference>
<evidence type="ECO:0000256" key="14">
    <source>
        <dbReference type="ARBA" id="ARBA00022679"/>
    </source>
</evidence>
<comment type="similarity">
    <text evidence="5">Belongs to the protein kinase superfamily. BUD32 family.</text>
</comment>
<evidence type="ECO:0000256" key="9">
    <source>
        <dbReference type="ARBA" id="ARBA00019973"/>
    </source>
</evidence>
<evidence type="ECO:0000256" key="28">
    <source>
        <dbReference type="ARBA" id="ARBA00048679"/>
    </source>
</evidence>
<evidence type="ECO:0000256" key="3">
    <source>
        <dbReference type="ARBA" id="ARBA00004496"/>
    </source>
</evidence>
<dbReference type="GO" id="GO:0005524">
    <property type="term" value="F:ATP binding"/>
    <property type="evidence" value="ECO:0007669"/>
    <property type="project" value="UniProtKB-KW"/>
</dbReference>
<dbReference type="GO" id="GO:0000408">
    <property type="term" value="C:EKC/KEOPS complex"/>
    <property type="evidence" value="ECO:0007669"/>
    <property type="project" value="EnsemblFungi"/>
</dbReference>
<keyword evidence="18" id="KW-0378">Hydrolase</keyword>
<evidence type="ECO:0000256" key="13">
    <source>
        <dbReference type="ARBA" id="ARBA00022553"/>
    </source>
</evidence>
<dbReference type="Gene3D" id="3.30.200.20">
    <property type="entry name" value="Phosphorylase Kinase, domain 1"/>
    <property type="match status" value="1"/>
</dbReference>
<dbReference type="InterPro" id="IPR018934">
    <property type="entry name" value="RIO_dom"/>
</dbReference>
<evidence type="ECO:0000256" key="26">
    <source>
        <dbReference type="ARBA" id="ARBA00033194"/>
    </source>
</evidence>
<dbReference type="OrthoDB" id="3399at2759"/>
<evidence type="ECO:0000256" key="11">
    <source>
        <dbReference type="ARBA" id="ARBA00022490"/>
    </source>
</evidence>
<dbReference type="PROSITE" id="PS50011">
    <property type="entry name" value="PROTEIN_KINASE_DOM"/>
    <property type="match status" value="1"/>
</dbReference>
<dbReference type="GO" id="GO:0008033">
    <property type="term" value="P:tRNA processing"/>
    <property type="evidence" value="ECO:0007669"/>
    <property type="project" value="UniProtKB-KW"/>
</dbReference>
<evidence type="ECO:0000256" key="22">
    <source>
        <dbReference type="ARBA" id="ARBA00023159"/>
    </source>
</evidence>